<organism evidence="2 3">
    <name type="scientific">Anaerococcus porci</name>
    <dbReference type="NCBI Taxonomy" id="2652269"/>
    <lineage>
        <taxon>Bacteria</taxon>
        <taxon>Bacillati</taxon>
        <taxon>Bacillota</taxon>
        <taxon>Tissierellia</taxon>
        <taxon>Tissierellales</taxon>
        <taxon>Peptoniphilaceae</taxon>
        <taxon>Anaerococcus</taxon>
    </lineage>
</organism>
<name>A0A6N7VYA0_9FIRM</name>
<dbReference type="GO" id="GO:0000150">
    <property type="term" value="F:DNA strand exchange activity"/>
    <property type="evidence" value="ECO:0007669"/>
    <property type="project" value="InterPro"/>
</dbReference>
<keyword evidence="3" id="KW-1185">Reference proteome</keyword>
<evidence type="ECO:0000313" key="2">
    <source>
        <dbReference type="EMBL" id="MSS78817.1"/>
    </source>
</evidence>
<comment type="caution">
    <text evidence="2">The sequence shown here is derived from an EMBL/GenBank/DDBJ whole genome shotgun (WGS) entry which is preliminary data.</text>
</comment>
<dbReference type="Pfam" id="PF02796">
    <property type="entry name" value="HTH_7"/>
    <property type="match status" value="1"/>
</dbReference>
<feature type="domain" description="Resolvase HTH" evidence="1">
    <location>
        <begin position="414"/>
        <end position="454"/>
    </location>
</feature>
<dbReference type="Pfam" id="PF13384">
    <property type="entry name" value="HTH_23"/>
    <property type="match status" value="1"/>
</dbReference>
<evidence type="ECO:0000259" key="1">
    <source>
        <dbReference type="Pfam" id="PF02796"/>
    </source>
</evidence>
<reference evidence="2 3" key="1">
    <citation type="submission" date="2019-08" db="EMBL/GenBank/DDBJ databases">
        <title>In-depth cultivation of the pig gut microbiome towards novel bacterial diversity and tailored functional studies.</title>
        <authorList>
            <person name="Wylensek D."/>
            <person name="Hitch T.C.A."/>
            <person name="Clavel T."/>
        </authorList>
    </citation>
    <scope>NUCLEOTIDE SEQUENCE [LARGE SCALE GENOMIC DNA]</scope>
    <source>
        <strain evidence="2 3">WCA-380-WT-2B</strain>
    </source>
</reference>
<accession>A0A6N7VYA0</accession>
<gene>
    <name evidence="2" type="ORF">FYJ26_10585</name>
</gene>
<dbReference type="AlphaFoldDB" id="A0A6N7VYA0"/>
<dbReference type="SUPFAM" id="SSF46689">
    <property type="entry name" value="Homeodomain-like"/>
    <property type="match status" value="2"/>
</dbReference>
<protein>
    <submittedName>
        <fullName evidence="2">Helix-turn-helix domain-containing protein</fullName>
    </submittedName>
</protein>
<dbReference type="InterPro" id="IPR006120">
    <property type="entry name" value="Resolvase_HTH_dom"/>
</dbReference>
<dbReference type="Proteomes" id="UP000441925">
    <property type="component" value="Unassembled WGS sequence"/>
</dbReference>
<dbReference type="Gene3D" id="1.10.10.60">
    <property type="entry name" value="Homeodomain-like"/>
    <property type="match status" value="2"/>
</dbReference>
<dbReference type="InterPro" id="IPR009057">
    <property type="entry name" value="Homeodomain-like_sf"/>
</dbReference>
<sequence>MLSNSIKQKKLNTTKEIEDFYNFFYCFKFPIYLHKQYWDNNKKRYKTTNYYINKTKDLIREINSLHSNIYISIWNKIPMYTKLKKAKNTQENSRATNYFVIDIDSEYIIDKNLINKICFYLYNNNIVMPLPTAIISSGGGIHLYYKFKEIYIYNCKEKDYLLKLYKTAIETTKQAINNELENIKKLKPGYFTEKELFKIKTLAIDNALAGSTTQLIRLIGSYNKDAEKYCNIVDFNKNNTYTLGQLIEEFNPKYTIKNPIKRKNFKILSEKEFKEKNKIIKLNPNGFNKKDIIELNNGRLEDIKKLINLRKQEGTLVGTRQKIMCQVAWCLINNSYNGAKINILQELLDYGKLIGEEFAKEKYCREKLNHIKEYHKKRNKLTNNTISKWLELTEEEKFKLPNLWVTERSKRKIKKILKQQRINKIRTDFKNGKTVTELAKKYKISRTTIYKYISSDRNTAKKERGSTLYRYKNWTLFKDKKGQKKLLKAKKDTDKIKKEVFEMLVNGQTMQEIATELEVNRSTIYRWLKEKNVKKKE</sequence>
<dbReference type="GO" id="GO:0003677">
    <property type="term" value="F:DNA binding"/>
    <property type="evidence" value="ECO:0007669"/>
    <property type="project" value="InterPro"/>
</dbReference>
<proteinExistence type="predicted"/>
<dbReference type="CDD" id="cd00569">
    <property type="entry name" value="HTH_Hin_like"/>
    <property type="match status" value="1"/>
</dbReference>
<dbReference type="EMBL" id="VULQ01000025">
    <property type="protein sequence ID" value="MSS78817.1"/>
    <property type="molecule type" value="Genomic_DNA"/>
</dbReference>
<evidence type="ECO:0000313" key="3">
    <source>
        <dbReference type="Proteomes" id="UP000441925"/>
    </source>
</evidence>